<dbReference type="OrthoDB" id="10025998at2759"/>
<comment type="caution">
    <text evidence="2">The sequence shown here is derived from an EMBL/GenBank/DDBJ whole genome shotgun (WGS) entry which is preliminary data.</text>
</comment>
<feature type="region of interest" description="Disordered" evidence="1">
    <location>
        <begin position="1"/>
        <end position="29"/>
    </location>
</feature>
<evidence type="ECO:0000313" key="3">
    <source>
        <dbReference type="Proteomes" id="UP000809789"/>
    </source>
</evidence>
<sequence>MAPTKSQRKKRSRTGTTTKDHDVTEPPSKRMRLSSVSVVDFLDPNKYPPIRDVLVKYLDVRSMTRLCATSRTLRHMIMSYDWDINRYLASYVEYPEDFRTAQATANALIVGRSALNFIYKQDHATTLTILCKLGINFDDFLQHLMVAEGYKIDKDVLWRGTVEKPLSKTVQLKSGERSIHLLGNSTPMIPQATSSFRSSATASVISWNGYYHLFPRTTFLAYETLPLRPLDKYVSREHRMLACLGLPMREAIPGKQSLWIPNHRRFGDHMSFKLQLDTTGVRGPSQPDRALDLASFQTSLPGVIPPSWSSTTWNREAWGLHRPLTFKMLMSPGLQYVYCLSPKLVLPDGRALHGVLNALIHRTTVAQALIMDPEERQDTFGDGIPSITALARMEFPRPVWWSYYDDMVREYIERAESFTAGSASRVTEVEST</sequence>
<organism evidence="2 3">
    <name type="scientific">Elsinoe batatas</name>
    <dbReference type="NCBI Taxonomy" id="2601811"/>
    <lineage>
        <taxon>Eukaryota</taxon>
        <taxon>Fungi</taxon>
        <taxon>Dikarya</taxon>
        <taxon>Ascomycota</taxon>
        <taxon>Pezizomycotina</taxon>
        <taxon>Dothideomycetes</taxon>
        <taxon>Dothideomycetidae</taxon>
        <taxon>Myriangiales</taxon>
        <taxon>Elsinoaceae</taxon>
        <taxon>Elsinoe</taxon>
    </lineage>
</organism>
<evidence type="ECO:0000256" key="1">
    <source>
        <dbReference type="SAM" id="MobiDB-lite"/>
    </source>
</evidence>
<reference evidence="2" key="1">
    <citation type="submission" date="2021-07" db="EMBL/GenBank/DDBJ databases">
        <title>Elsinoe batatas strain:CRI-CJ2 Genome sequencing and assembly.</title>
        <authorList>
            <person name="Huang L."/>
        </authorList>
    </citation>
    <scope>NUCLEOTIDE SEQUENCE</scope>
    <source>
        <strain evidence="2">CRI-CJ2</strain>
    </source>
</reference>
<feature type="compositionally biased region" description="Basic and acidic residues" evidence="1">
    <location>
        <begin position="18"/>
        <end position="28"/>
    </location>
</feature>
<name>A0A8K0PJG3_9PEZI</name>
<protein>
    <submittedName>
        <fullName evidence="2">Uncharacterized protein</fullName>
    </submittedName>
</protein>
<dbReference type="AlphaFoldDB" id="A0A8K0PJG3"/>
<feature type="compositionally biased region" description="Basic residues" evidence="1">
    <location>
        <begin position="1"/>
        <end position="13"/>
    </location>
</feature>
<evidence type="ECO:0000313" key="2">
    <source>
        <dbReference type="EMBL" id="KAG8630497.1"/>
    </source>
</evidence>
<keyword evidence="3" id="KW-1185">Reference proteome</keyword>
<dbReference type="Proteomes" id="UP000809789">
    <property type="component" value="Unassembled WGS sequence"/>
</dbReference>
<proteinExistence type="predicted"/>
<dbReference type="EMBL" id="JAESVG020000002">
    <property type="protein sequence ID" value="KAG8630497.1"/>
    <property type="molecule type" value="Genomic_DNA"/>
</dbReference>
<accession>A0A8K0PJG3</accession>
<gene>
    <name evidence="2" type="ORF">KVT40_002116</name>
</gene>